<name>X1F1J1_9ZZZZ</name>
<feature type="non-terminal residue" evidence="1">
    <location>
        <position position="1"/>
    </location>
</feature>
<dbReference type="AlphaFoldDB" id="X1F1J1"/>
<accession>X1F1J1</accession>
<gene>
    <name evidence="1" type="ORF">S03H2_24548</name>
</gene>
<protein>
    <submittedName>
        <fullName evidence="1">Uncharacterized protein</fullName>
    </submittedName>
</protein>
<reference evidence="1" key="1">
    <citation type="journal article" date="2014" name="Front. Microbiol.">
        <title>High frequency of phylogenetically diverse reductive dehalogenase-homologous genes in deep subseafloor sedimentary metagenomes.</title>
        <authorList>
            <person name="Kawai M."/>
            <person name="Futagami T."/>
            <person name="Toyoda A."/>
            <person name="Takaki Y."/>
            <person name="Nishi S."/>
            <person name="Hori S."/>
            <person name="Arai W."/>
            <person name="Tsubouchi T."/>
            <person name="Morono Y."/>
            <person name="Uchiyama I."/>
            <person name="Ito T."/>
            <person name="Fujiyama A."/>
            <person name="Inagaki F."/>
            <person name="Takami H."/>
        </authorList>
    </citation>
    <scope>NUCLEOTIDE SEQUENCE</scope>
    <source>
        <strain evidence="1">Expedition CK06-06</strain>
    </source>
</reference>
<comment type="caution">
    <text evidence="1">The sequence shown here is derived from an EMBL/GenBank/DDBJ whole genome shotgun (WGS) entry which is preliminary data.</text>
</comment>
<organism evidence="1">
    <name type="scientific">marine sediment metagenome</name>
    <dbReference type="NCBI Taxonomy" id="412755"/>
    <lineage>
        <taxon>unclassified sequences</taxon>
        <taxon>metagenomes</taxon>
        <taxon>ecological metagenomes</taxon>
    </lineage>
</organism>
<proteinExistence type="predicted"/>
<evidence type="ECO:0000313" key="1">
    <source>
        <dbReference type="EMBL" id="GAH39461.1"/>
    </source>
</evidence>
<dbReference type="EMBL" id="BARU01013664">
    <property type="protein sequence ID" value="GAH39461.1"/>
    <property type="molecule type" value="Genomic_DNA"/>
</dbReference>
<sequence length="108" mass="12018">FQAASPNSLSMAWGWPGRRQFSFLYLRQAVWENKVKVQSPFMEEPGKAGTTNGGSLYNDPGLLQLRYINAGVYEGGGGCWLVQCGIQINIPCSGIYPYFYTRDISLNV</sequence>